<evidence type="ECO:0000313" key="2">
    <source>
        <dbReference type="EMBL" id="MFD2554589.1"/>
    </source>
</evidence>
<dbReference type="RefSeq" id="WP_210352996.1">
    <property type="nucleotide sequence ID" value="NZ_JAEQMU010000001.1"/>
</dbReference>
<keyword evidence="1" id="KW-0812">Transmembrane</keyword>
<organism evidence="2 3">
    <name type="scientific">Sphingobacterium tabacisoli</name>
    <dbReference type="NCBI Taxonomy" id="2044855"/>
    <lineage>
        <taxon>Bacteria</taxon>
        <taxon>Pseudomonadati</taxon>
        <taxon>Bacteroidota</taxon>
        <taxon>Sphingobacteriia</taxon>
        <taxon>Sphingobacteriales</taxon>
        <taxon>Sphingobacteriaceae</taxon>
        <taxon>Sphingobacterium</taxon>
    </lineage>
</organism>
<sequence>MNINWQDPSFLLSVIAVLGTLFTYLIHDRKIKAQEKLINDYQLDKIEEEKNRKRQATVRASLIKGNKGHRILRVYNKGQAIAKNVRLIIKDEPDYLYSTNPFPFPVLNEHENIDLDIHLHMGSPDNISFEILWDDESATDNKHSQIVQL</sequence>
<proteinExistence type="predicted"/>
<reference evidence="3" key="1">
    <citation type="journal article" date="2019" name="Int. J. Syst. Evol. Microbiol.">
        <title>The Global Catalogue of Microorganisms (GCM) 10K type strain sequencing project: providing services to taxonomists for standard genome sequencing and annotation.</title>
        <authorList>
            <consortium name="The Broad Institute Genomics Platform"/>
            <consortium name="The Broad Institute Genome Sequencing Center for Infectious Disease"/>
            <person name="Wu L."/>
            <person name="Ma J."/>
        </authorList>
    </citation>
    <scope>NUCLEOTIDE SEQUENCE [LARGE SCALE GENOMIC DNA]</scope>
    <source>
        <strain evidence="3">KCTC 52298</strain>
    </source>
</reference>
<accession>A0ABW5L1L7</accession>
<protein>
    <submittedName>
        <fullName evidence="2">Uncharacterized protein</fullName>
    </submittedName>
</protein>
<keyword evidence="3" id="KW-1185">Reference proteome</keyword>
<keyword evidence="1" id="KW-1133">Transmembrane helix</keyword>
<feature type="transmembrane region" description="Helical" evidence="1">
    <location>
        <begin position="6"/>
        <end position="26"/>
    </location>
</feature>
<name>A0ABW5L1L7_9SPHI</name>
<dbReference type="EMBL" id="JBHULD010000014">
    <property type="protein sequence ID" value="MFD2554589.1"/>
    <property type="molecule type" value="Genomic_DNA"/>
</dbReference>
<evidence type="ECO:0000256" key="1">
    <source>
        <dbReference type="SAM" id="Phobius"/>
    </source>
</evidence>
<keyword evidence="1" id="KW-0472">Membrane</keyword>
<gene>
    <name evidence="2" type="ORF">ACFSQW_09325</name>
</gene>
<dbReference type="Proteomes" id="UP001597440">
    <property type="component" value="Unassembled WGS sequence"/>
</dbReference>
<comment type="caution">
    <text evidence="2">The sequence shown here is derived from an EMBL/GenBank/DDBJ whole genome shotgun (WGS) entry which is preliminary data.</text>
</comment>
<evidence type="ECO:0000313" key="3">
    <source>
        <dbReference type="Proteomes" id="UP001597440"/>
    </source>
</evidence>